<dbReference type="InterPro" id="IPR050343">
    <property type="entry name" value="RsuA_PseudoU_synthase"/>
</dbReference>
<feature type="domain" description="Pseudouridine synthase RsuA/RluA-like" evidence="3">
    <location>
        <begin position="4"/>
        <end position="148"/>
    </location>
</feature>
<dbReference type="SUPFAM" id="SSF55120">
    <property type="entry name" value="Pseudouridine synthase"/>
    <property type="match status" value="1"/>
</dbReference>
<dbReference type="InterPro" id="IPR020103">
    <property type="entry name" value="PsdUridine_synth_cat_dom_sf"/>
</dbReference>
<feature type="region of interest" description="Disordered" evidence="2">
    <location>
        <begin position="177"/>
        <end position="197"/>
    </location>
</feature>
<dbReference type="Gene3D" id="3.30.70.580">
    <property type="entry name" value="Pseudouridine synthase I, catalytic domain, N-terminal subdomain"/>
    <property type="match status" value="1"/>
</dbReference>
<evidence type="ECO:0000313" key="5">
    <source>
        <dbReference type="Proteomes" id="UP001626549"/>
    </source>
</evidence>
<evidence type="ECO:0000256" key="2">
    <source>
        <dbReference type="SAM" id="MobiDB-lite"/>
    </source>
</evidence>
<keyword evidence="1" id="KW-0413">Isomerase</keyword>
<proteinExistence type="predicted"/>
<dbReference type="RefSeq" id="WP_407326626.1">
    <property type="nucleotide sequence ID" value="NZ_CP136865.1"/>
</dbReference>
<dbReference type="InterPro" id="IPR000748">
    <property type="entry name" value="PsdUridine_synth_RsuA/RluB/E/F"/>
</dbReference>
<accession>A0ABZ0I9Y4</accession>
<evidence type="ECO:0000313" key="4">
    <source>
        <dbReference type="EMBL" id="WOJ95935.1"/>
    </source>
</evidence>
<evidence type="ECO:0000256" key="1">
    <source>
        <dbReference type="ARBA" id="ARBA00023235"/>
    </source>
</evidence>
<name>A0ABZ0I9Y4_9GAMM</name>
<organism evidence="4 5">
    <name type="scientific">Congregibacter brevis</name>
    <dbReference type="NCBI Taxonomy" id="3081201"/>
    <lineage>
        <taxon>Bacteria</taxon>
        <taxon>Pseudomonadati</taxon>
        <taxon>Pseudomonadota</taxon>
        <taxon>Gammaproteobacteria</taxon>
        <taxon>Cellvibrionales</taxon>
        <taxon>Halieaceae</taxon>
        <taxon>Congregibacter</taxon>
    </lineage>
</organism>
<dbReference type="InterPro" id="IPR020094">
    <property type="entry name" value="TruA/RsuA/RluB/E/F_N"/>
</dbReference>
<gene>
    <name evidence="4" type="ORF">R0137_11850</name>
</gene>
<dbReference type="Proteomes" id="UP001626549">
    <property type="component" value="Chromosome"/>
</dbReference>
<dbReference type="InterPro" id="IPR006145">
    <property type="entry name" value="PsdUridine_synth_RsuA/RluA"/>
</dbReference>
<dbReference type="Pfam" id="PF00849">
    <property type="entry name" value="PseudoU_synth_2"/>
    <property type="match status" value="1"/>
</dbReference>
<evidence type="ECO:0000259" key="3">
    <source>
        <dbReference type="Pfam" id="PF00849"/>
    </source>
</evidence>
<reference evidence="4 5" key="1">
    <citation type="submission" date="2023-10" db="EMBL/GenBank/DDBJ databases">
        <title>Two novel species belonging to the OM43/NOR5 clade.</title>
        <authorList>
            <person name="Park M."/>
        </authorList>
    </citation>
    <scope>NUCLEOTIDE SEQUENCE [LARGE SCALE GENOMIC DNA]</scope>
    <source>
        <strain evidence="4 5">IMCC45268</strain>
    </source>
</reference>
<protein>
    <submittedName>
        <fullName evidence="4">Pseudouridine synthase</fullName>
    </submittedName>
</protein>
<sequence length="197" mass="22652">MAELILFNKPFKVLSQFTDTSGRATLANYIDKRGFYPAGRLDYDSEGLLLLCDDGVLQQRIAHPKFKLWKTYCVQLEGEVSHDAVEALREGVKLKDGLTRPARLKALKEPNFWDRTPPIRERKSLPTSWIEISIQEGRNRQVRRMCAHVGYPVLRLIRTHIGDWSLDSLSPGQYRSLRVNLPNAGSSKPPRGRRRKR</sequence>
<dbReference type="InterPro" id="IPR042092">
    <property type="entry name" value="PsdUridine_s_RsuA/RluB/E/F_cat"/>
</dbReference>
<dbReference type="NCBIfam" id="TIGR00093">
    <property type="entry name" value="pseudouridine synthase"/>
    <property type="match status" value="1"/>
</dbReference>
<dbReference type="Gene3D" id="3.30.70.1560">
    <property type="entry name" value="Alpha-L RNA-binding motif"/>
    <property type="match status" value="1"/>
</dbReference>
<dbReference type="PANTHER" id="PTHR47683">
    <property type="entry name" value="PSEUDOURIDINE SYNTHASE FAMILY PROTEIN-RELATED"/>
    <property type="match status" value="1"/>
</dbReference>
<dbReference type="EMBL" id="CP136865">
    <property type="protein sequence ID" value="WOJ95935.1"/>
    <property type="molecule type" value="Genomic_DNA"/>
</dbReference>
<dbReference type="PANTHER" id="PTHR47683:SF2">
    <property type="entry name" value="RNA-BINDING S4 DOMAIN-CONTAINING PROTEIN"/>
    <property type="match status" value="1"/>
</dbReference>
<keyword evidence="5" id="KW-1185">Reference proteome</keyword>